<sequence>MERGDERYEDPTTSEWRLHPPQKCPSNISISNDLPHLPPRPRPLMCMCMTAHTLSAVPIQGISRGFAPPLASSANNSLSLLPSQISTVMAFNMASHRHPHRMRLSIVKQSCGRG</sequence>
<reference evidence="2 3" key="1">
    <citation type="journal article" date="2008" name="Nature">
        <title>The genome of Laccaria bicolor provides insights into mycorrhizal symbiosis.</title>
        <authorList>
            <person name="Martin F."/>
            <person name="Aerts A."/>
            <person name="Ahren D."/>
            <person name="Brun A."/>
            <person name="Danchin E.G.J."/>
            <person name="Duchaussoy F."/>
            <person name="Gibon J."/>
            <person name="Kohler A."/>
            <person name="Lindquist E."/>
            <person name="Pereda V."/>
            <person name="Salamov A."/>
            <person name="Shapiro H.J."/>
            <person name="Wuyts J."/>
            <person name="Blaudez D."/>
            <person name="Buee M."/>
            <person name="Brokstein P."/>
            <person name="Canbaeck B."/>
            <person name="Cohen D."/>
            <person name="Courty P.E."/>
            <person name="Coutinho P.M."/>
            <person name="Delaruelle C."/>
            <person name="Detter J.C."/>
            <person name="Deveau A."/>
            <person name="DiFazio S."/>
            <person name="Duplessis S."/>
            <person name="Fraissinet-Tachet L."/>
            <person name="Lucic E."/>
            <person name="Frey-Klett P."/>
            <person name="Fourrey C."/>
            <person name="Feussner I."/>
            <person name="Gay G."/>
            <person name="Grimwood J."/>
            <person name="Hoegger P.J."/>
            <person name="Jain P."/>
            <person name="Kilaru S."/>
            <person name="Labbe J."/>
            <person name="Lin Y.C."/>
            <person name="Legue V."/>
            <person name="Le Tacon F."/>
            <person name="Marmeisse R."/>
            <person name="Melayah D."/>
            <person name="Montanini B."/>
            <person name="Muratet M."/>
            <person name="Nehls U."/>
            <person name="Niculita-Hirzel H."/>
            <person name="Oudot-Le Secq M.P."/>
            <person name="Peter M."/>
            <person name="Quesneville H."/>
            <person name="Rajashekar B."/>
            <person name="Reich M."/>
            <person name="Rouhier N."/>
            <person name="Schmutz J."/>
            <person name="Yin T."/>
            <person name="Chalot M."/>
            <person name="Henrissat B."/>
            <person name="Kuees U."/>
            <person name="Lucas S."/>
            <person name="Van de Peer Y."/>
            <person name="Podila G.K."/>
            <person name="Polle A."/>
            <person name="Pukkila P.J."/>
            <person name="Richardson P.M."/>
            <person name="Rouze P."/>
            <person name="Sanders I.R."/>
            <person name="Stajich J.E."/>
            <person name="Tunlid A."/>
            <person name="Tuskan G."/>
            <person name="Grigoriev I.V."/>
        </authorList>
    </citation>
    <scope>NUCLEOTIDE SEQUENCE [LARGE SCALE GENOMIC DNA]</scope>
    <source>
        <strain evidence="3">S238N-H82 / ATCC MYA-4686</strain>
    </source>
</reference>
<protein>
    <submittedName>
        <fullName evidence="2">Predicted protein</fullName>
    </submittedName>
</protein>
<dbReference type="InParanoid" id="B0DUS1"/>
<dbReference type="EMBL" id="DS547137">
    <property type="protein sequence ID" value="EDR01661.1"/>
    <property type="molecule type" value="Genomic_DNA"/>
</dbReference>
<feature type="region of interest" description="Disordered" evidence="1">
    <location>
        <begin position="1"/>
        <end position="35"/>
    </location>
</feature>
<evidence type="ECO:0000313" key="3">
    <source>
        <dbReference type="Proteomes" id="UP000001194"/>
    </source>
</evidence>
<accession>B0DUS1</accession>
<proteinExistence type="predicted"/>
<dbReference type="RefSeq" id="XP_001887737.1">
    <property type="nucleotide sequence ID" value="XM_001887702.1"/>
</dbReference>
<feature type="compositionally biased region" description="Basic and acidic residues" evidence="1">
    <location>
        <begin position="1"/>
        <end position="10"/>
    </location>
</feature>
<dbReference type="AlphaFoldDB" id="B0DUS1"/>
<gene>
    <name evidence="2" type="ORF">LACBIDRAFT_310632</name>
</gene>
<dbReference type="Proteomes" id="UP000001194">
    <property type="component" value="Unassembled WGS sequence"/>
</dbReference>
<name>B0DUS1_LACBS</name>
<evidence type="ECO:0000313" key="2">
    <source>
        <dbReference type="EMBL" id="EDR01661.1"/>
    </source>
</evidence>
<dbReference type="GeneID" id="6083294"/>
<dbReference type="HOGENOM" id="CLU_2121513_0_0_1"/>
<dbReference type="KEGG" id="lbc:LACBIDRAFT_310632"/>
<keyword evidence="3" id="KW-1185">Reference proteome</keyword>
<organism evidence="3">
    <name type="scientific">Laccaria bicolor (strain S238N-H82 / ATCC MYA-4686)</name>
    <name type="common">Bicoloured deceiver</name>
    <name type="synonym">Laccaria laccata var. bicolor</name>
    <dbReference type="NCBI Taxonomy" id="486041"/>
    <lineage>
        <taxon>Eukaryota</taxon>
        <taxon>Fungi</taxon>
        <taxon>Dikarya</taxon>
        <taxon>Basidiomycota</taxon>
        <taxon>Agaricomycotina</taxon>
        <taxon>Agaricomycetes</taxon>
        <taxon>Agaricomycetidae</taxon>
        <taxon>Agaricales</taxon>
        <taxon>Agaricineae</taxon>
        <taxon>Hydnangiaceae</taxon>
        <taxon>Laccaria</taxon>
    </lineage>
</organism>
<evidence type="ECO:0000256" key="1">
    <source>
        <dbReference type="SAM" id="MobiDB-lite"/>
    </source>
</evidence>